<reference evidence="4 5" key="1">
    <citation type="submission" date="2013-08" db="EMBL/GenBank/DDBJ databases">
        <authorList>
            <person name="Weinstock G."/>
            <person name="Sodergren E."/>
            <person name="Wylie T."/>
            <person name="Fulton L."/>
            <person name="Fulton R."/>
            <person name="Fronick C."/>
            <person name="O'Laughlin M."/>
            <person name="Godfrey J."/>
            <person name="Miner T."/>
            <person name="Herter B."/>
            <person name="Appelbaum E."/>
            <person name="Cordes M."/>
            <person name="Lek S."/>
            <person name="Wollam A."/>
            <person name="Pepin K.H."/>
            <person name="Palsikar V.B."/>
            <person name="Mitreva M."/>
            <person name="Wilson R.K."/>
        </authorList>
    </citation>
    <scope>NUCLEOTIDE SEQUENCE [LARGE SCALE GENOMIC DNA]</scope>
    <source>
        <strain evidence="4 5">F0041</strain>
    </source>
</reference>
<dbReference type="InterPro" id="IPR012910">
    <property type="entry name" value="Plug_dom"/>
</dbReference>
<evidence type="ECO:0000313" key="5">
    <source>
        <dbReference type="Proteomes" id="UP000016496"/>
    </source>
</evidence>
<comment type="similarity">
    <text evidence="2">Belongs to the TonB-dependent receptor family.</text>
</comment>
<keyword evidence="2" id="KW-0472">Membrane</keyword>
<feature type="non-terminal residue" evidence="4">
    <location>
        <position position="1"/>
    </location>
</feature>
<dbReference type="GO" id="GO:0015344">
    <property type="term" value="F:siderophore uptake transmembrane transporter activity"/>
    <property type="evidence" value="ECO:0007669"/>
    <property type="project" value="TreeGrafter"/>
</dbReference>
<dbReference type="HOGENOM" id="CLU_1726079_0_0_10"/>
<feature type="domain" description="TonB-dependent receptor plug" evidence="3">
    <location>
        <begin position="1"/>
        <end position="46"/>
    </location>
</feature>
<evidence type="ECO:0000259" key="3">
    <source>
        <dbReference type="Pfam" id="PF07715"/>
    </source>
</evidence>
<accession>U2DSP8</accession>
<sequence>LWDGIPMNTSDGTFSLDEIPIDIIERIEVYKSIIPARFGCDGLGGAVNIVTKEFSTDYLDASYELGSYQTHKGSVFSRKNFPKSGILLGAGGYYTSAKNDYSFRVPERENLLVKRDHDCFRSYMLKGKIAFTKLWFDEISTEFGYYNRFNEI</sequence>
<dbReference type="EMBL" id="AWSV01000119">
    <property type="protein sequence ID" value="ERI84637.1"/>
    <property type="molecule type" value="Genomic_DNA"/>
</dbReference>
<dbReference type="PROSITE" id="PS52016">
    <property type="entry name" value="TONB_DEPENDENT_REC_3"/>
    <property type="match status" value="1"/>
</dbReference>
<evidence type="ECO:0000313" key="4">
    <source>
        <dbReference type="EMBL" id="ERI84637.1"/>
    </source>
</evidence>
<protein>
    <recommendedName>
        <fullName evidence="3">TonB-dependent receptor plug domain-containing protein</fullName>
    </recommendedName>
</protein>
<comment type="subcellular location">
    <subcellularLocation>
        <location evidence="2">Cell outer membrane</location>
        <topology evidence="2">Multi-pass membrane protein</topology>
    </subcellularLocation>
</comment>
<dbReference type="Proteomes" id="UP000016496">
    <property type="component" value="Unassembled WGS sequence"/>
</dbReference>
<name>U2DSP8_9BACE</name>
<dbReference type="PATRIC" id="fig|1321819.3.peg.2099"/>
<dbReference type="Pfam" id="PF07715">
    <property type="entry name" value="Plug"/>
    <property type="match status" value="1"/>
</dbReference>
<evidence type="ECO:0000256" key="1">
    <source>
        <dbReference type="ARBA" id="ARBA00022729"/>
    </source>
</evidence>
<dbReference type="PANTHER" id="PTHR30069:SF29">
    <property type="entry name" value="HEMOGLOBIN AND HEMOGLOBIN-HAPTOGLOBIN-BINDING PROTEIN 1-RELATED"/>
    <property type="match status" value="1"/>
</dbReference>
<dbReference type="PANTHER" id="PTHR30069">
    <property type="entry name" value="TONB-DEPENDENT OUTER MEMBRANE RECEPTOR"/>
    <property type="match status" value="1"/>
</dbReference>
<keyword evidence="2" id="KW-0998">Cell outer membrane</keyword>
<organism evidence="4 5">
    <name type="scientific">Bacteroides pyogenes F0041</name>
    <dbReference type="NCBI Taxonomy" id="1321819"/>
    <lineage>
        <taxon>Bacteria</taxon>
        <taxon>Pseudomonadati</taxon>
        <taxon>Bacteroidota</taxon>
        <taxon>Bacteroidia</taxon>
        <taxon>Bacteroidales</taxon>
        <taxon>Bacteroidaceae</taxon>
        <taxon>Bacteroides</taxon>
    </lineage>
</organism>
<keyword evidence="2" id="KW-1134">Transmembrane beta strand</keyword>
<dbReference type="GO" id="GO:0044718">
    <property type="term" value="P:siderophore transmembrane transport"/>
    <property type="evidence" value="ECO:0007669"/>
    <property type="project" value="TreeGrafter"/>
</dbReference>
<comment type="caution">
    <text evidence="4">The sequence shown here is derived from an EMBL/GenBank/DDBJ whole genome shotgun (WGS) entry which is preliminary data.</text>
</comment>
<keyword evidence="2" id="KW-0813">Transport</keyword>
<dbReference type="GO" id="GO:0009279">
    <property type="term" value="C:cell outer membrane"/>
    <property type="evidence" value="ECO:0007669"/>
    <property type="project" value="UniProtKB-SubCell"/>
</dbReference>
<dbReference type="InterPro" id="IPR039426">
    <property type="entry name" value="TonB-dep_rcpt-like"/>
</dbReference>
<dbReference type="Gene3D" id="2.170.130.10">
    <property type="entry name" value="TonB-dependent receptor, plug domain"/>
    <property type="match status" value="1"/>
</dbReference>
<dbReference type="InterPro" id="IPR037066">
    <property type="entry name" value="Plug_dom_sf"/>
</dbReference>
<gene>
    <name evidence="4" type="ORF">HMPREF1981_02274</name>
</gene>
<evidence type="ECO:0000256" key="2">
    <source>
        <dbReference type="PROSITE-ProRule" id="PRU01360"/>
    </source>
</evidence>
<keyword evidence="2" id="KW-0812">Transmembrane</keyword>
<proteinExistence type="inferred from homology"/>
<dbReference type="AlphaFoldDB" id="U2DSP8"/>
<dbReference type="SUPFAM" id="SSF56935">
    <property type="entry name" value="Porins"/>
    <property type="match status" value="1"/>
</dbReference>
<keyword evidence="1" id="KW-0732">Signal</keyword>